<organism evidence="3 4">
    <name type="scientific">Raineyella antarctica</name>
    <dbReference type="NCBI Taxonomy" id="1577474"/>
    <lineage>
        <taxon>Bacteria</taxon>
        <taxon>Bacillati</taxon>
        <taxon>Actinomycetota</taxon>
        <taxon>Actinomycetes</taxon>
        <taxon>Propionibacteriales</taxon>
        <taxon>Propionibacteriaceae</taxon>
        <taxon>Raineyella</taxon>
    </lineage>
</organism>
<dbReference type="EMBL" id="FMYF01000008">
    <property type="protein sequence ID" value="SDB91703.1"/>
    <property type="molecule type" value="Genomic_DNA"/>
</dbReference>
<evidence type="ECO:0000256" key="2">
    <source>
        <dbReference type="SAM" id="Phobius"/>
    </source>
</evidence>
<accession>A0A1G6HC17</accession>
<feature type="transmembrane region" description="Helical" evidence="2">
    <location>
        <begin position="141"/>
        <end position="164"/>
    </location>
</feature>
<proteinExistence type="predicted"/>
<dbReference type="AlphaFoldDB" id="A0A1G6HC17"/>
<feature type="transmembrane region" description="Helical" evidence="2">
    <location>
        <begin position="171"/>
        <end position="188"/>
    </location>
</feature>
<evidence type="ECO:0000256" key="1">
    <source>
        <dbReference type="SAM" id="MobiDB-lite"/>
    </source>
</evidence>
<keyword evidence="2" id="KW-0472">Membrane</keyword>
<reference evidence="3 4" key="1">
    <citation type="submission" date="2016-06" db="EMBL/GenBank/DDBJ databases">
        <authorList>
            <person name="Olsen C.W."/>
            <person name="Carey S."/>
            <person name="Hinshaw L."/>
            <person name="Karasin A.I."/>
        </authorList>
    </citation>
    <scope>NUCLEOTIDE SEQUENCE [LARGE SCALE GENOMIC DNA]</scope>
    <source>
        <strain evidence="3 4">LZ-22</strain>
    </source>
</reference>
<feature type="transmembrane region" description="Helical" evidence="2">
    <location>
        <begin position="333"/>
        <end position="354"/>
    </location>
</feature>
<sequence>MADPLPTPRRQVTGVQRPGRPARGRPRCSHGRDDRHPDDRYLAIVVGLAVLTTIVPTIYTEQAWLPVVVPGTALVVAGLGAWTSRVLRRHEGAPVRATTAILARILAPPILLVGVALPLRQAMGLVVVPRLEDLADPSIDGVARAAVLAAMLVLSVCSAPLVWLFRHWPRVVGAVPLVVLLVMSTGLMHVEMVAAPAVSALVTYGTAWFLGVARQEGTLGAVRAWKVAAGASLLVAAGMGWTQFHRDPVLGADVTRTPIAAALIGTGLVLVVLRIRAAEASRAQSVRISGLIARRLVTVYLWLGWSATVVMTARSLLAMRVGLDPGGGPGVDVALALVCTAVPVVVLGAAEAFLARRALQRSTQPSE</sequence>
<dbReference type="OrthoDB" id="5171428at2"/>
<feature type="transmembrane region" description="Helical" evidence="2">
    <location>
        <begin position="65"/>
        <end position="87"/>
    </location>
</feature>
<keyword evidence="2" id="KW-0812">Transmembrane</keyword>
<dbReference type="RefSeq" id="WP_139283241.1">
    <property type="nucleotide sequence ID" value="NZ_FMYF01000008.1"/>
</dbReference>
<name>A0A1G6HC17_9ACTN</name>
<feature type="transmembrane region" description="Helical" evidence="2">
    <location>
        <begin position="99"/>
        <end position="121"/>
    </location>
</feature>
<feature type="compositionally biased region" description="Basic residues" evidence="1">
    <location>
        <begin position="20"/>
        <end position="29"/>
    </location>
</feature>
<gene>
    <name evidence="3" type="ORF">GA0111570_108102</name>
</gene>
<keyword evidence="4" id="KW-1185">Reference proteome</keyword>
<feature type="transmembrane region" description="Helical" evidence="2">
    <location>
        <begin position="194"/>
        <end position="212"/>
    </location>
</feature>
<feature type="region of interest" description="Disordered" evidence="1">
    <location>
        <begin position="1"/>
        <end position="35"/>
    </location>
</feature>
<feature type="transmembrane region" description="Helical" evidence="2">
    <location>
        <begin position="41"/>
        <end position="59"/>
    </location>
</feature>
<evidence type="ECO:0000313" key="4">
    <source>
        <dbReference type="Proteomes" id="UP000199086"/>
    </source>
</evidence>
<feature type="transmembrane region" description="Helical" evidence="2">
    <location>
        <begin position="256"/>
        <end position="275"/>
    </location>
</feature>
<evidence type="ECO:0000313" key="3">
    <source>
        <dbReference type="EMBL" id="SDB91703.1"/>
    </source>
</evidence>
<keyword evidence="2" id="KW-1133">Transmembrane helix</keyword>
<feature type="transmembrane region" description="Helical" evidence="2">
    <location>
        <begin position="296"/>
        <end position="313"/>
    </location>
</feature>
<dbReference type="STRING" id="1577474.GA0111570_108102"/>
<protein>
    <submittedName>
        <fullName evidence="3">Uncharacterized protein</fullName>
    </submittedName>
</protein>
<dbReference type="Proteomes" id="UP000199086">
    <property type="component" value="Unassembled WGS sequence"/>
</dbReference>
<feature type="transmembrane region" description="Helical" evidence="2">
    <location>
        <begin position="224"/>
        <end position="244"/>
    </location>
</feature>